<evidence type="ECO:0000256" key="1">
    <source>
        <dbReference type="HAMAP-Rule" id="MF_00676"/>
    </source>
</evidence>
<dbReference type="NCBIfam" id="NF003507">
    <property type="entry name" value="PRK05170.2-5"/>
    <property type="match status" value="1"/>
</dbReference>
<dbReference type="InterPro" id="IPR008228">
    <property type="entry name" value="UCP006173"/>
</dbReference>
<dbReference type="PANTHER" id="PTHR37421">
    <property type="entry name" value="UPF0260 PROTEIN YCGN"/>
    <property type="match status" value="1"/>
</dbReference>
<accession>A0A222FL10</accession>
<name>A0A222FL10_9GAMM</name>
<dbReference type="InterPro" id="IPR005358">
    <property type="entry name" value="Puta_zinc/iron-chelating_dom"/>
</dbReference>
<dbReference type="AlphaFoldDB" id="A0A222FL10"/>
<keyword evidence="3" id="KW-1185">Reference proteome</keyword>
<reference evidence="2 3" key="1">
    <citation type="submission" date="2017-07" db="EMBL/GenBank/DDBJ databases">
        <title>Annotated genome sequence of Bacterioplanes sanyensis isolated from Red Sea.</title>
        <authorList>
            <person name="Rehman Z.U."/>
        </authorList>
    </citation>
    <scope>NUCLEOTIDE SEQUENCE [LARGE SCALE GENOMIC DNA]</scope>
    <source>
        <strain evidence="2 3">NV9</strain>
    </source>
</reference>
<gene>
    <name evidence="2" type="ORF">CHH28_13895</name>
</gene>
<dbReference type="PIRSF" id="PIRSF006173">
    <property type="entry name" value="UCP006173"/>
    <property type="match status" value="1"/>
</dbReference>
<dbReference type="EMBL" id="CP022530">
    <property type="protein sequence ID" value="ASP39698.1"/>
    <property type="molecule type" value="Genomic_DNA"/>
</dbReference>
<proteinExistence type="inferred from homology"/>
<dbReference type="KEGG" id="bsan:CHH28_13895"/>
<evidence type="ECO:0000313" key="3">
    <source>
        <dbReference type="Proteomes" id="UP000202440"/>
    </source>
</evidence>
<organism evidence="2 3">
    <name type="scientific">Bacterioplanes sanyensis</name>
    <dbReference type="NCBI Taxonomy" id="1249553"/>
    <lineage>
        <taxon>Bacteria</taxon>
        <taxon>Pseudomonadati</taxon>
        <taxon>Pseudomonadota</taxon>
        <taxon>Gammaproteobacteria</taxon>
        <taxon>Oceanospirillales</taxon>
        <taxon>Oceanospirillaceae</taxon>
        <taxon>Bacterioplanes</taxon>
    </lineage>
</organism>
<evidence type="ECO:0000313" key="2">
    <source>
        <dbReference type="EMBL" id="ASP39698.1"/>
    </source>
</evidence>
<dbReference type="HAMAP" id="MF_00676">
    <property type="entry name" value="UPF0260"/>
    <property type="match status" value="1"/>
</dbReference>
<protein>
    <recommendedName>
        <fullName evidence="1">UPF0260 protein CHH28_13895</fullName>
    </recommendedName>
</protein>
<sequence>MTDAPFWQTKTLEQMSTQEWESLCDGCAKCCLHKLEDEDSGDVYYTDVHCRYLDNDTCRCSVYRERQQKVPHCVWLTPEQAKDFFWLPDTCAYRRLSEGKDLPEWHPLVSGEPLSVHDAGISLRGKGVNEELVKEEDWEDHIIWKA</sequence>
<dbReference type="RefSeq" id="WP_094060873.1">
    <property type="nucleotide sequence ID" value="NZ_CP022530.1"/>
</dbReference>
<dbReference type="Proteomes" id="UP000202440">
    <property type="component" value="Chromosome"/>
</dbReference>
<dbReference type="OrthoDB" id="9786855at2"/>
<dbReference type="PANTHER" id="PTHR37421:SF1">
    <property type="entry name" value="UPF0260 PROTEIN YCGN"/>
    <property type="match status" value="1"/>
</dbReference>
<comment type="similarity">
    <text evidence="1">Belongs to the UPF0260 family.</text>
</comment>
<dbReference type="NCBIfam" id="NF003501">
    <property type="entry name" value="PRK05170.1-5"/>
    <property type="match status" value="1"/>
</dbReference>
<dbReference type="Pfam" id="PF03692">
    <property type="entry name" value="CxxCxxCC"/>
    <property type="match status" value="1"/>
</dbReference>